<evidence type="ECO:0000313" key="2">
    <source>
        <dbReference type="Proteomes" id="UP000234956"/>
    </source>
</evidence>
<dbReference type="SUPFAM" id="SSF47789">
    <property type="entry name" value="C-terminal domain of RNA polymerase alpha subunit"/>
    <property type="match status" value="1"/>
</dbReference>
<proteinExistence type="predicted"/>
<dbReference type="AlphaFoldDB" id="A0A2I0UXW0"/>
<accession>A0A2I0UXW0</accession>
<gene>
    <name evidence="1" type="ORF">CRI88_14555</name>
</gene>
<dbReference type="Gene3D" id="1.10.150.20">
    <property type="entry name" value="5' to 3' exonuclease, C-terminal subdomain"/>
    <property type="match status" value="1"/>
</dbReference>
<protein>
    <recommendedName>
        <fullName evidence="3">DNA-binding protein</fullName>
    </recommendedName>
</protein>
<organism evidence="1 2">
    <name type="scientific">Lysinibacillus fusiformis</name>
    <dbReference type="NCBI Taxonomy" id="28031"/>
    <lineage>
        <taxon>Bacteria</taxon>
        <taxon>Bacillati</taxon>
        <taxon>Bacillota</taxon>
        <taxon>Bacilli</taxon>
        <taxon>Bacillales</taxon>
        <taxon>Bacillaceae</taxon>
        <taxon>Lysinibacillus</taxon>
    </lineage>
</organism>
<dbReference type="EMBL" id="PDFK01000004">
    <property type="protein sequence ID" value="PKU50901.1"/>
    <property type="molecule type" value="Genomic_DNA"/>
</dbReference>
<name>A0A2I0UXW0_9BACI</name>
<reference evidence="1 2" key="1">
    <citation type="submission" date="2017-10" db="EMBL/GenBank/DDBJ databases">
        <title>Draft genome of Lysinibacillus fusiformis strain Juneja, a laboratory-derived pathogen of Drosophila melanogaster.</title>
        <authorList>
            <person name="Smith B.R."/>
            <person name="Unckless R.L."/>
        </authorList>
    </citation>
    <scope>NUCLEOTIDE SEQUENCE [LARGE SCALE GENOMIC DNA]</scope>
    <source>
        <strain evidence="1 2">Juneja</strain>
    </source>
</reference>
<comment type="caution">
    <text evidence="1">The sequence shown here is derived from an EMBL/GenBank/DDBJ whole genome shotgun (WGS) entry which is preliminary data.</text>
</comment>
<dbReference type="Proteomes" id="UP000234956">
    <property type="component" value="Unassembled WGS sequence"/>
</dbReference>
<sequence>MKGRASMTEWPKGVAKPAIRALQAAGYTELKQLEKVDLTTLAHLHGMGPKALAAIEAALKEGSEPRE</sequence>
<evidence type="ECO:0008006" key="3">
    <source>
        <dbReference type="Google" id="ProtNLM"/>
    </source>
</evidence>
<evidence type="ECO:0000313" key="1">
    <source>
        <dbReference type="EMBL" id="PKU50901.1"/>
    </source>
</evidence>